<proteinExistence type="predicted"/>
<evidence type="ECO:0000313" key="2">
    <source>
        <dbReference type="Proteomes" id="UP001194468"/>
    </source>
</evidence>
<comment type="caution">
    <text evidence="1">The sequence shown here is derived from an EMBL/GenBank/DDBJ whole genome shotgun (WGS) entry which is preliminary data.</text>
</comment>
<keyword evidence="2" id="KW-1185">Reference proteome</keyword>
<protein>
    <submittedName>
        <fullName evidence="1">Uncharacterized protein</fullName>
    </submittedName>
</protein>
<name>A0AAD4G5K7_BOLED</name>
<dbReference type="Proteomes" id="UP001194468">
    <property type="component" value="Unassembled WGS sequence"/>
</dbReference>
<reference evidence="1" key="1">
    <citation type="submission" date="2019-10" db="EMBL/GenBank/DDBJ databases">
        <authorList>
            <consortium name="DOE Joint Genome Institute"/>
            <person name="Kuo A."/>
            <person name="Miyauchi S."/>
            <person name="Kiss E."/>
            <person name="Drula E."/>
            <person name="Kohler A."/>
            <person name="Sanchez-Garcia M."/>
            <person name="Andreopoulos B."/>
            <person name="Barry K.W."/>
            <person name="Bonito G."/>
            <person name="Buee M."/>
            <person name="Carver A."/>
            <person name="Chen C."/>
            <person name="Cichocki N."/>
            <person name="Clum A."/>
            <person name="Culley D."/>
            <person name="Crous P.W."/>
            <person name="Fauchery L."/>
            <person name="Girlanda M."/>
            <person name="Hayes R."/>
            <person name="Keri Z."/>
            <person name="LaButti K."/>
            <person name="Lipzen A."/>
            <person name="Lombard V."/>
            <person name="Magnuson J."/>
            <person name="Maillard F."/>
            <person name="Morin E."/>
            <person name="Murat C."/>
            <person name="Nolan M."/>
            <person name="Ohm R."/>
            <person name="Pangilinan J."/>
            <person name="Pereira M."/>
            <person name="Perotto S."/>
            <person name="Peter M."/>
            <person name="Riley R."/>
            <person name="Sitrit Y."/>
            <person name="Stielow B."/>
            <person name="Szollosi G."/>
            <person name="Zifcakova L."/>
            <person name="Stursova M."/>
            <person name="Spatafora J.W."/>
            <person name="Tedersoo L."/>
            <person name="Vaario L.-M."/>
            <person name="Yamada A."/>
            <person name="Yan M."/>
            <person name="Wang P."/>
            <person name="Xu J."/>
            <person name="Bruns T."/>
            <person name="Baldrian P."/>
            <person name="Vilgalys R."/>
            <person name="Henrissat B."/>
            <person name="Grigoriev I.V."/>
            <person name="Hibbett D."/>
            <person name="Nagy L.G."/>
            <person name="Martin F.M."/>
        </authorList>
    </citation>
    <scope>NUCLEOTIDE SEQUENCE</scope>
    <source>
        <strain evidence="1">BED1</strain>
    </source>
</reference>
<sequence length="90" mass="10233">MNFAKELNRLAIWKDPGVLFQPSQRLFPQTWSAVIADTVSSLPNNLLRLTYRVKSGVAWRIGMEFPAERIAQEGLLPSRCGEQQTRDMQG</sequence>
<organism evidence="1 2">
    <name type="scientific">Boletus edulis BED1</name>
    <dbReference type="NCBI Taxonomy" id="1328754"/>
    <lineage>
        <taxon>Eukaryota</taxon>
        <taxon>Fungi</taxon>
        <taxon>Dikarya</taxon>
        <taxon>Basidiomycota</taxon>
        <taxon>Agaricomycotina</taxon>
        <taxon>Agaricomycetes</taxon>
        <taxon>Agaricomycetidae</taxon>
        <taxon>Boletales</taxon>
        <taxon>Boletineae</taxon>
        <taxon>Boletaceae</taxon>
        <taxon>Boletoideae</taxon>
        <taxon>Boletus</taxon>
    </lineage>
</organism>
<accession>A0AAD4G5K7</accession>
<dbReference type="AlphaFoldDB" id="A0AAD4G5K7"/>
<feature type="non-terminal residue" evidence="1">
    <location>
        <position position="90"/>
    </location>
</feature>
<reference evidence="1" key="2">
    <citation type="journal article" date="2020" name="Nat. Commun.">
        <title>Large-scale genome sequencing of mycorrhizal fungi provides insights into the early evolution of symbiotic traits.</title>
        <authorList>
            <person name="Miyauchi S."/>
            <person name="Kiss E."/>
            <person name="Kuo A."/>
            <person name="Drula E."/>
            <person name="Kohler A."/>
            <person name="Sanchez-Garcia M."/>
            <person name="Morin E."/>
            <person name="Andreopoulos B."/>
            <person name="Barry K.W."/>
            <person name="Bonito G."/>
            <person name="Buee M."/>
            <person name="Carver A."/>
            <person name="Chen C."/>
            <person name="Cichocki N."/>
            <person name="Clum A."/>
            <person name="Culley D."/>
            <person name="Crous P.W."/>
            <person name="Fauchery L."/>
            <person name="Girlanda M."/>
            <person name="Hayes R.D."/>
            <person name="Keri Z."/>
            <person name="LaButti K."/>
            <person name="Lipzen A."/>
            <person name="Lombard V."/>
            <person name="Magnuson J."/>
            <person name="Maillard F."/>
            <person name="Murat C."/>
            <person name="Nolan M."/>
            <person name="Ohm R.A."/>
            <person name="Pangilinan J."/>
            <person name="Pereira M.F."/>
            <person name="Perotto S."/>
            <person name="Peter M."/>
            <person name="Pfister S."/>
            <person name="Riley R."/>
            <person name="Sitrit Y."/>
            <person name="Stielow J.B."/>
            <person name="Szollosi G."/>
            <person name="Zifcakova L."/>
            <person name="Stursova M."/>
            <person name="Spatafora J.W."/>
            <person name="Tedersoo L."/>
            <person name="Vaario L.M."/>
            <person name="Yamada A."/>
            <person name="Yan M."/>
            <person name="Wang P."/>
            <person name="Xu J."/>
            <person name="Bruns T."/>
            <person name="Baldrian P."/>
            <person name="Vilgalys R."/>
            <person name="Dunand C."/>
            <person name="Henrissat B."/>
            <person name="Grigoriev I.V."/>
            <person name="Hibbett D."/>
            <person name="Nagy L.G."/>
            <person name="Martin F.M."/>
        </authorList>
    </citation>
    <scope>NUCLEOTIDE SEQUENCE</scope>
    <source>
        <strain evidence="1">BED1</strain>
    </source>
</reference>
<gene>
    <name evidence="1" type="ORF">L210DRAFT_3587769</name>
</gene>
<dbReference type="EMBL" id="WHUW01000365">
    <property type="protein sequence ID" value="KAF8415167.1"/>
    <property type="molecule type" value="Genomic_DNA"/>
</dbReference>
<evidence type="ECO:0000313" key="1">
    <source>
        <dbReference type="EMBL" id="KAF8415167.1"/>
    </source>
</evidence>